<feature type="transmembrane region" description="Helical" evidence="2">
    <location>
        <begin position="173"/>
        <end position="195"/>
    </location>
</feature>
<evidence type="ECO:0000313" key="4">
    <source>
        <dbReference type="Proteomes" id="UP001305779"/>
    </source>
</evidence>
<proteinExistence type="predicted"/>
<keyword evidence="2" id="KW-0472">Membrane</keyword>
<dbReference type="InterPro" id="IPR021460">
    <property type="entry name" value="DUF3112"/>
</dbReference>
<keyword evidence="4" id="KW-1185">Reference proteome</keyword>
<feature type="transmembrane region" description="Helical" evidence="2">
    <location>
        <begin position="59"/>
        <end position="82"/>
    </location>
</feature>
<name>A0ABR0EWJ3_ZASCE</name>
<evidence type="ECO:0000256" key="1">
    <source>
        <dbReference type="SAM" id="MobiDB-lite"/>
    </source>
</evidence>
<dbReference type="Proteomes" id="UP001305779">
    <property type="component" value="Unassembled WGS sequence"/>
</dbReference>
<keyword evidence="2" id="KW-0812">Transmembrane</keyword>
<feature type="transmembrane region" description="Helical" evidence="2">
    <location>
        <begin position="216"/>
        <end position="233"/>
    </location>
</feature>
<feature type="transmembrane region" description="Helical" evidence="2">
    <location>
        <begin position="34"/>
        <end position="52"/>
    </location>
</feature>
<sequence length="339" mass="36944">MSSQQTPPGPPYPPTTAGLGGQATVGTDVPVCSVLLLFYIGAAVGNMFIFQANRRKGHVFVISGALFGFCMARILTLCLRIGVATHPHNVSLSIAANIFVNAGILVVYVVNLVLALRILRARQPDLGWKPIVRVLARTLYALIAACLVLLITMIVISFYTLDESLKQACRDVQLAAITYFCVFTVVPFFILGLTFSLKPAPNALTFGTGQMRTKGLIILTSTCLCVTNSGFKTGANWETPRPISDPAWYQGRAAFYVFLFVLEIIILYFSIAMRIDRRFYVPDGSSKRKSFEVPEAEEEKPELQRPANLGELAQDLRLGTGHTGTTGSDKDSEKDAAAV</sequence>
<dbReference type="EMBL" id="JAXOVC010000002">
    <property type="protein sequence ID" value="KAK4505997.1"/>
    <property type="molecule type" value="Genomic_DNA"/>
</dbReference>
<keyword evidence="2" id="KW-1133">Transmembrane helix</keyword>
<dbReference type="PANTHER" id="PTHR35184">
    <property type="entry name" value="YALI0C10208P"/>
    <property type="match status" value="1"/>
</dbReference>
<dbReference type="PANTHER" id="PTHR35184:SF1">
    <property type="entry name" value="INTEGRAL MEMBRANE PROTEIN"/>
    <property type="match status" value="1"/>
</dbReference>
<dbReference type="Pfam" id="PF11309">
    <property type="entry name" value="DUF3112"/>
    <property type="match status" value="1"/>
</dbReference>
<feature type="transmembrane region" description="Helical" evidence="2">
    <location>
        <begin position="139"/>
        <end position="161"/>
    </location>
</feature>
<feature type="region of interest" description="Disordered" evidence="1">
    <location>
        <begin position="285"/>
        <end position="339"/>
    </location>
</feature>
<organism evidence="3 4">
    <name type="scientific">Zasmidium cellare</name>
    <name type="common">Wine cellar mold</name>
    <name type="synonym">Racodium cellare</name>
    <dbReference type="NCBI Taxonomy" id="395010"/>
    <lineage>
        <taxon>Eukaryota</taxon>
        <taxon>Fungi</taxon>
        <taxon>Dikarya</taxon>
        <taxon>Ascomycota</taxon>
        <taxon>Pezizomycotina</taxon>
        <taxon>Dothideomycetes</taxon>
        <taxon>Dothideomycetidae</taxon>
        <taxon>Mycosphaerellales</taxon>
        <taxon>Mycosphaerellaceae</taxon>
        <taxon>Zasmidium</taxon>
    </lineage>
</organism>
<evidence type="ECO:0000313" key="3">
    <source>
        <dbReference type="EMBL" id="KAK4505997.1"/>
    </source>
</evidence>
<gene>
    <name evidence="3" type="ORF">PRZ48_003962</name>
</gene>
<accession>A0ABR0EWJ3</accession>
<reference evidence="3 4" key="1">
    <citation type="journal article" date="2023" name="G3 (Bethesda)">
        <title>A chromosome-level genome assembly of Zasmidium syzygii isolated from banana leaves.</title>
        <authorList>
            <person name="van Westerhoven A.C."/>
            <person name="Mehrabi R."/>
            <person name="Talebi R."/>
            <person name="Steentjes M.B.F."/>
            <person name="Corcolon B."/>
            <person name="Chong P.A."/>
            <person name="Kema G.H.J."/>
            <person name="Seidl M.F."/>
        </authorList>
    </citation>
    <scope>NUCLEOTIDE SEQUENCE [LARGE SCALE GENOMIC DNA]</scope>
    <source>
        <strain evidence="3 4">P124</strain>
    </source>
</reference>
<feature type="compositionally biased region" description="Basic and acidic residues" evidence="1">
    <location>
        <begin position="328"/>
        <end position="339"/>
    </location>
</feature>
<feature type="transmembrane region" description="Helical" evidence="2">
    <location>
        <begin position="94"/>
        <end position="119"/>
    </location>
</feature>
<comment type="caution">
    <text evidence="3">The sequence shown here is derived from an EMBL/GenBank/DDBJ whole genome shotgun (WGS) entry which is preliminary data.</text>
</comment>
<evidence type="ECO:0000256" key="2">
    <source>
        <dbReference type="SAM" id="Phobius"/>
    </source>
</evidence>
<protein>
    <submittedName>
        <fullName evidence="3">Uncharacterized protein</fullName>
    </submittedName>
</protein>
<feature type="transmembrane region" description="Helical" evidence="2">
    <location>
        <begin position="253"/>
        <end position="271"/>
    </location>
</feature>